<reference evidence="1 2" key="1">
    <citation type="submission" date="2020-08" db="EMBL/GenBank/DDBJ databases">
        <title>Genome of Dechlorinating Sulfurospirillum strain ACSDCE.</title>
        <authorList>
            <person name="Yang Y."/>
            <person name="Huo L."/>
            <person name="Yan J."/>
        </authorList>
    </citation>
    <scope>NUCLEOTIDE SEQUENCE [LARGE SCALE GENOMIC DNA]</scope>
    <source>
        <strain evidence="1 2">ACSDCE</strain>
        <plasmid evidence="1 2">pSDCE1</plasmid>
    </source>
</reference>
<sequence>MYLIMLEFIARNFHLSMLNCFTAFVQNPNLSIIATAKQWKKLNLGIKQDARAYAIQKPFDAIDFVFDISDTQGAGTLFGNEMLFKNQREFCNDFTDKLIKYYRDKSIKIRPNILMSIDGMASPDQDGYGNIQLNVRLDEKRKFVTLVHEIAHIRLGHVVVKASHPSKLEHIKNINEIMAESVAYLVCKRFGIEIKSFEYIKDHIVTNVPKEVSISNILLLATEIEKVLKVKYFD</sequence>
<keyword evidence="1" id="KW-0614">Plasmid</keyword>
<gene>
    <name evidence="1" type="ORF">FA584_14150</name>
</gene>
<dbReference type="AlphaFoldDB" id="A0AA92JAL5"/>
<dbReference type="Gene3D" id="1.10.10.2910">
    <property type="match status" value="1"/>
</dbReference>
<protein>
    <recommendedName>
        <fullName evidence="3">IrrE N-terminal-like domain-containing protein</fullName>
    </recommendedName>
</protein>
<proteinExistence type="predicted"/>
<organism evidence="1 2">
    <name type="scientific">Sulfurospirillum diekertiae</name>
    <dbReference type="NCBI Taxonomy" id="1854492"/>
    <lineage>
        <taxon>Bacteria</taxon>
        <taxon>Pseudomonadati</taxon>
        <taxon>Campylobacterota</taxon>
        <taxon>Epsilonproteobacteria</taxon>
        <taxon>Campylobacterales</taxon>
        <taxon>Sulfurospirillaceae</taxon>
        <taxon>Sulfurospirillum</taxon>
    </lineage>
</organism>
<dbReference type="Proteomes" id="UP000502831">
    <property type="component" value="Plasmid pSDCE1"/>
</dbReference>
<accession>A0AA92JAL5</accession>
<evidence type="ECO:0000313" key="2">
    <source>
        <dbReference type="Proteomes" id="UP000502831"/>
    </source>
</evidence>
<evidence type="ECO:0000313" key="1">
    <source>
        <dbReference type="EMBL" id="QNA70489.1"/>
    </source>
</evidence>
<dbReference type="EMBL" id="CP059996">
    <property type="protein sequence ID" value="QNA70489.1"/>
    <property type="molecule type" value="Genomic_DNA"/>
</dbReference>
<name>A0AA92JAL5_9BACT</name>
<dbReference type="RefSeq" id="WP_191342125.1">
    <property type="nucleotide sequence ID" value="NZ_CP059996.1"/>
</dbReference>
<geneLocation type="plasmid" evidence="1 2">
    <name>pSDCE1</name>
</geneLocation>
<evidence type="ECO:0008006" key="3">
    <source>
        <dbReference type="Google" id="ProtNLM"/>
    </source>
</evidence>